<reference evidence="2" key="1">
    <citation type="journal article" date="2020" name="Stud. Mycol.">
        <title>101 Dothideomycetes genomes: a test case for predicting lifestyles and emergence of pathogens.</title>
        <authorList>
            <person name="Haridas S."/>
            <person name="Albert R."/>
            <person name="Binder M."/>
            <person name="Bloem J."/>
            <person name="Labutti K."/>
            <person name="Salamov A."/>
            <person name="Andreopoulos B."/>
            <person name="Baker S."/>
            <person name="Barry K."/>
            <person name="Bills G."/>
            <person name="Bluhm B."/>
            <person name="Cannon C."/>
            <person name="Castanera R."/>
            <person name="Culley D."/>
            <person name="Daum C."/>
            <person name="Ezra D."/>
            <person name="Gonzalez J."/>
            <person name="Henrissat B."/>
            <person name="Kuo A."/>
            <person name="Liang C."/>
            <person name="Lipzen A."/>
            <person name="Lutzoni F."/>
            <person name="Magnuson J."/>
            <person name="Mondo S."/>
            <person name="Nolan M."/>
            <person name="Ohm R."/>
            <person name="Pangilinan J."/>
            <person name="Park H.-J."/>
            <person name="Ramirez L."/>
            <person name="Alfaro M."/>
            <person name="Sun H."/>
            <person name="Tritt A."/>
            <person name="Yoshinaga Y."/>
            <person name="Zwiers L.-H."/>
            <person name="Turgeon B."/>
            <person name="Goodwin S."/>
            <person name="Spatafora J."/>
            <person name="Crous P."/>
            <person name="Grigoriev I."/>
        </authorList>
    </citation>
    <scope>NUCLEOTIDE SEQUENCE</scope>
    <source>
        <strain evidence="2">ATCC 16933</strain>
    </source>
</reference>
<feature type="region of interest" description="Disordered" evidence="1">
    <location>
        <begin position="1"/>
        <end position="102"/>
    </location>
</feature>
<feature type="compositionally biased region" description="Low complexity" evidence="1">
    <location>
        <begin position="1"/>
        <end position="14"/>
    </location>
</feature>
<dbReference type="EMBL" id="MU001671">
    <property type="protein sequence ID" value="KAF2461475.1"/>
    <property type="molecule type" value="Genomic_DNA"/>
</dbReference>
<feature type="compositionally biased region" description="Low complexity" evidence="1">
    <location>
        <begin position="52"/>
        <end position="70"/>
    </location>
</feature>
<keyword evidence="3" id="KW-1185">Reference proteome</keyword>
<dbReference type="Proteomes" id="UP000799766">
    <property type="component" value="Unassembled WGS sequence"/>
</dbReference>
<accession>A0A6A6PBY3</accession>
<dbReference type="AlphaFoldDB" id="A0A6A6PBY3"/>
<gene>
    <name evidence="2" type="ORF">BDY21DRAFT_397986</name>
</gene>
<evidence type="ECO:0000256" key="1">
    <source>
        <dbReference type="SAM" id="MobiDB-lite"/>
    </source>
</evidence>
<protein>
    <submittedName>
        <fullName evidence="2">Uncharacterized protein</fullName>
    </submittedName>
</protein>
<feature type="non-terminal residue" evidence="2">
    <location>
        <position position="1"/>
    </location>
</feature>
<organism evidence="2 3">
    <name type="scientific">Lineolata rhizophorae</name>
    <dbReference type="NCBI Taxonomy" id="578093"/>
    <lineage>
        <taxon>Eukaryota</taxon>
        <taxon>Fungi</taxon>
        <taxon>Dikarya</taxon>
        <taxon>Ascomycota</taxon>
        <taxon>Pezizomycotina</taxon>
        <taxon>Dothideomycetes</taxon>
        <taxon>Dothideomycetes incertae sedis</taxon>
        <taxon>Lineolatales</taxon>
        <taxon>Lineolataceae</taxon>
        <taxon>Lineolata</taxon>
    </lineage>
</organism>
<evidence type="ECO:0000313" key="2">
    <source>
        <dbReference type="EMBL" id="KAF2461475.1"/>
    </source>
</evidence>
<proteinExistence type="predicted"/>
<evidence type="ECO:0000313" key="3">
    <source>
        <dbReference type="Proteomes" id="UP000799766"/>
    </source>
</evidence>
<name>A0A6A6PBY3_9PEZI</name>
<sequence>WNAARPASPRAIRSQEAQGTAKQSKVEHSRAQQSTAEQSKTRFRGPPFCALRAAPAPASPHGGPAAPGPGDLRRAARSATPAIGLAQRIPSPSRPPGGLAHRGARQGFLRLRRASSGFETGTWPGRPSPALELTRPLCASDFDFSDWVCYCPSRRDIAQAMPLLLLVPAGPSNASHTRLQAQLAGWAGRCCPMASFGLQVSPSSVRCGDAPS</sequence>